<comment type="caution">
    <text evidence="4">The sequence shown here is derived from an EMBL/GenBank/DDBJ whole genome shotgun (WGS) entry which is preliminary data.</text>
</comment>
<keyword evidence="2" id="KW-0472">Membrane</keyword>
<feature type="region of interest" description="Disordered" evidence="1">
    <location>
        <begin position="163"/>
        <end position="265"/>
    </location>
</feature>
<feature type="signal peptide" evidence="3">
    <location>
        <begin position="1"/>
        <end position="25"/>
    </location>
</feature>
<reference evidence="4 5" key="1">
    <citation type="submission" date="2024-03" db="EMBL/GenBank/DDBJ databases">
        <title>Human intestinal bacterial collection.</title>
        <authorList>
            <person name="Pauvert C."/>
            <person name="Hitch T.C.A."/>
            <person name="Clavel T."/>
        </authorList>
    </citation>
    <scope>NUCLEOTIDE SEQUENCE [LARGE SCALE GENOMIC DNA]</scope>
    <source>
        <strain evidence="4 5">CLA-JM-H11</strain>
    </source>
</reference>
<evidence type="ECO:0000313" key="5">
    <source>
        <dbReference type="Proteomes" id="UP001477672"/>
    </source>
</evidence>
<keyword evidence="2" id="KW-0812">Transmembrane</keyword>
<dbReference type="Proteomes" id="UP001477672">
    <property type="component" value="Unassembled WGS sequence"/>
</dbReference>
<evidence type="ECO:0000313" key="4">
    <source>
        <dbReference type="EMBL" id="MEQ2519210.1"/>
    </source>
</evidence>
<protein>
    <recommendedName>
        <fullName evidence="6">Cohesin domain-containing protein</fullName>
    </recommendedName>
</protein>
<organism evidence="4 5">
    <name type="scientific">Ruthenibacterium intestinale</name>
    <dbReference type="NCBI Taxonomy" id="3133163"/>
    <lineage>
        <taxon>Bacteria</taxon>
        <taxon>Bacillati</taxon>
        <taxon>Bacillota</taxon>
        <taxon>Clostridia</taxon>
        <taxon>Eubacteriales</taxon>
        <taxon>Oscillospiraceae</taxon>
        <taxon>Ruthenibacterium</taxon>
    </lineage>
</organism>
<name>A0ABV1GBP1_9FIRM</name>
<evidence type="ECO:0000256" key="3">
    <source>
        <dbReference type="SAM" id="SignalP"/>
    </source>
</evidence>
<evidence type="ECO:0000256" key="1">
    <source>
        <dbReference type="SAM" id="MobiDB-lite"/>
    </source>
</evidence>
<feature type="compositionally biased region" description="Low complexity" evidence="1">
    <location>
        <begin position="175"/>
        <end position="190"/>
    </location>
</feature>
<keyword evidence="5" id="KW-1185">Reference proteome</keyword>
<gene>
    <name evidence="4" type="ORF">WMO24_01975</name>
</gene>
<dbReference type="EMBL" id="JBBMFA010000043">
    <property type="protein sequence ID" value="MEQ2519210.1"/>
    <property type="molecule type" value="Genomic_DNA"/>
</dbReference>
<keyword evidence="2" id="KW-1133">Transmembrane helix</keyword>
<dbReference type="RefSeq" id="WP_349214527.1">
    <property type="nucleotide sequence ID" value="NZ_JBBMFA010000043.1"/>
</dbReference>
<feature type="chain" id="PRO_5047064782" description="Cohesin domain-containing protein" evidence="3">
    <location>
        <begin position="26"/>
        <end position="297"/>
    </location>
</feature>
<proteinExistence type="predicted"/>
<evidence type="ECO:0000256" key="2">
    <source>
        <dbReference type="SAM" id="Phobius"/>
    </source>
</evidence>
<keyword evidence="3" id="KW-0732">Signal</keyword>
<feature type="transmembrane region" description="Helical" evidence="2">
    <location>
        <begin position="273"/>
        <end position="293"/>
    </location>
</feature>
<accession>A0ABV1GBP1</accession>
<feature type="compositionally biased region" description="Low complexity" evidence="1">
    <location>
        <begin position="206"/>
        <end position="262"/>
    </location>
</feature>
<evidence type="ECO:0008006" key="6">
    <source>
        <dbReference type="Google" id="ProtNLM"/>
    </source>
</evidence>
<sequence>MKKHFFSLLLCAVLFTVLLPAGAFAAGGTVTLTPRQDSAGVIVTLPQGADSGVTSLRLSFQVQLTGGDAEKTSAQFAFDGALAGSVHEYRYDAQTGRLNLYVSGRDRLFTDNTVSLGSVVLTTSDTAGAAASVSVVENSLELANAAYGSDKPGVEAQTVELTVGNSGQNPVPDDSSSSSSSSSSESSSSEPATSQPSGNTMGGGTTQTTSPSKGATGSSKPQASSSSVSESAENSGSQSTESSSASSSSTSTAVSSSSASQSDVQPAEVVSPILYVVIGVLLLAILITAFVLFKRRR</sequence>